<comment type="similarity">
    <text evidence="2">Belongs to the peptidase S54 family.</text>
</comment>
<proteinExistence type="inferred from homology"/>
<evidence type="ECO:0000313" key="10">
    <source>
        <dbReference type="Proteomes" id="UP000256779"/>
    </source>
</evidence>
<keyword evidence="10" id="KW-1185">Reference proteome</keyword>
<evidence type="ECO:0000256" key="2">
    <source>
        <dbReference type="ARBA" id="ARBA00009045"/>
    </source>
</evidence>
<keyword evidence="9" id="KW-0645">Protease</keyword>
<feature type="transmembrane region" description="Helical" evidence="7">
    <location>
        <begin position="80"/>
        <end position="99"/>
    </location>
</feature>
<feature type="transmembrane region" description="Helical" evidence="7">
    <location>
        <begin position="111"/>
        <end position="133"/>
    </location>
</feature>
<dbReference type="PANTHER" id="PTHR43731">
    <property type="entry name" value="RHOMBOID PROTEASE"/>
    <property type="match status" value="1"/>
</dbReference>
<dbReference type="AlphaFoldDB" id="A0A3D9L5Z0"/>
<dbReference type="InterPro" id="IPR050925">
    <property type="entry name" value="Rhomboid_protease_S54"/>
</dbReference>
<evidence type="ECO:0000313" key="9">
    <source>
        <dbReference type="EMBL" id="REE01590.1"/>
    </source>
</evidence>
<evidence type="ECO:0000256" key="1">
    <source>
        <dbReference type="ARBA" id="ARBA00004141"/>
    </source>
</evidence>
<dbReference type="GO" id="GO:0006508">
    <property type="term" value="P:proteolysis"/>
    <property type="evidence" value="ECO:0007669"/>
    <property type="project" value="UniProtKB-KW"/>
</dbReference>
<gene>
    <name evidence="9" type="ORF">C7460_103106</name>
</gene>
<dbReference type="PANTHER" id="PTHR43731:SF14">
    <property type="entry name" value="PRESENILIN-ASSOCIATED RHOMBOID-LIKE PROTEIN, MITOCHONDRIAL"/>
    <property type="match status" value="1"/>
</dbReference>
<accession>A0A3D9L5Z0</accession>
<dbReference type="Proteomes" id="UP000256779">
    <property type="component" value="Unassembled WGS sequence"/>
</dbReference>
<evidence type="ECO:0000256" key="4">
    <source>
        <dbReference type="ARBA" id="ARBA00022801"/>
    </source>
</evidence>
<protein>
    <submittedName>
        <fullName evidence="9">Membrane associated rhomboid family serine protease</fullName>
    </submittedName>
</protein>
<keyword evidence="5 7" id="KW-1133">Transmembrane helix</keyword>
<evidence type="ECO:0000256" key="3">
    <source>
        <dbReference type="ARBA" id="ARBA00022692"/>
    </source>
</evidence>
<evidence type="ECO:0000256" key="5">
    <source>
        <dbReference type="ARBA" id="ARBA00022989"/>
    </source>
</evidence>
<dbReference type="EMBL" id="QREG01000003">
    <property type="protein sequence ID" value="REE01590.1"/>
    <property type="molecule type" value="Genomic_DNA"/>
</dbReference>
<dbReference type="RefSeq" id="WP_115866874.1">
    <property type="nucleotide sequence ID" value="NZ_QREG01000003.1"/>
</dbReference>
<keyword evidence="6 7" id="KW-0472">Membrane</keyword>
<dbReference type="InterPro" id="IPR022764">
    <property type="entry name" value="Peptidase_S54_rhomboid_dom"/>
</dbReference>
<keyword evidence="3 7" id="KW-0812">Transmembrane</keyword>
<feature type="transmembrane region" description="Helical" evidence="7">
    <location>
        <begin position="47"/>
        <end position="68"/>
    </location>
</feature>
<reference evidence="9 10" key="1">
    <citation type="submission" date="2018-07" db="EMBL/GenBank/DDBJ databases">
        <title>Genomic Encyclopedia of Type Strains, Phase IV (KMG-IV): sequencing the most valuable type-strain genomes for metagenomic binning, comparative biology and taxonomic classification.</title>
        <authorList>
            <person name="Goeker M."/>
        </authorList>
    </citation>
    <scope>NUCLEOTIDE SEQUENCE [LARGE SCALE GENOMIC DNA]</scope>
    <source>
        <strain evidence="9 10">DSM 4134</strain>
    </source>
</reference>
<feature type="transmembrane region" description="Helical" evidence="7">
    <location>
        <begin position="140"/>
        <end position="162"/>
    </location>
</feature>
<dbReference type="Gene3D" id="1.20.1540.10">
    <property type="entry name" value="Rhomboid-like"/>
    <property type="match status" value="1"/>
</dbReference>
<keyword evidence="4" id="KW-0378">Hydrolase</keyword>
<organism evidence="9 10">
    <name type="scientific">Marinoscillum furvescens DSM 4134</name>
    <dbReference type="NCBI Taxonomy" id="1122208"/>
    <lineage>
        <taxon>Bacteria</taxon>
        <taxon>Pseudomonadati</taxon>
        <taxon>Bacteroidota</taxon>
        <taxon>Cytophagia</taxon>
        <taxon>Cytophagales</taxon>
        <taxon>Reichenbachiellaceae</taxon>
        <taxon>Marinoscillum</taxon>
    </lineage>
</organism>
<evidence type="ECO:0000256" key="7">
    <source>
        <dbReference type="SAM" id="Phobius"/>
    </source>
</evidence>
<feature type="transmembrane region" description="Helical" evidence="7">
    <location>
        <begin position="174"/>
        <end position="192"/>
    </location>
</feature>
<comment type="subcellular location">
    <subcellularLocation>
        <location evidence="1">Membrane</location>
        <topology evidence="1">Multi-pass membrane protein</topology>
    </subcellularLocation>
</comment>
<dbReference type="OrthoDB" id="9807874at2"/>
<dbReference type="Pfam" id="PF01694">
    <property type="entry name" value="Rhomboid"/>
    <property type="match status" value="1"/>
</dbReference>
<dbReference type="SUPFAM" id="SSF144091">
    <property type="entry name" value="Rhomboid-like"/>
    <property type="match status" value="1"/>
</dbReference>
<sequence>MISLTTLIIIVTVAISLLAFSNAEVFQKSLMNPFMVFKKNQYWRFVTSGFIHGSYIHLGFNMFTFYFFGRVVEQVFMQLYGGMGAVLFILFYLSAIVISDLPVAWKKKDQLNYNSLGASGAVSAMVFASILYFPLNDICLYGILCLPGFILGTIYIVYSYYQGRNISDNINHEAHLYGAIYGAVFAIAMYPASAKGFIDQVSTYSIF</sequence>
<feature type="domain" description="Peptidase S54 rhomboid" evidence="8">
    <location>
        <begin position="40"/>
        <end position="190"/>
    </location>
</feature>
<evidence type="ECO:0000256" key="6">
    <source>
        <dbReference type="ARBA" id="ARBA00023136"/>
    </source>
</evidence>
<name>A0A3D9L5Z0_MARFU</name>
<comment type="caution">
    <text evidence="9">The sequence shown here is derived from an EMBL/GenBank/DDBJ whole genome shotgun (WGS) entry which is preliminary data.</text>
</comment>
<dbReference type="InterPro" id="IPR035952">
    <property type="entry name" value="Rhomboid-like_sf"/>
</dbReference>
<dbReference type="GO" id="GO:0016020">
    <property type="term" value="C:membrane"/>
    <property type="evidence" value="ECO:0007669"/>
    <property type="project" value="UniProtKB-SubCell"/>
</dbReference>
<dbReference type="GO" id="GO:0004252">
    <property type="term" value="F:serine-type endopeptidase activity"/>
    <property type="evidence" value="ECO:0007669"/>
    <property type="project" value="InterPro"/>
</dbReference>
<evidence type="ECO:0000259" key="8">
    <source>
        <dbReference type="Pfam" id="PF01694"/>
    </source>
</evidence>